<accession>A0AAN9A9T4</accession>
<proteinExistence type="predicted"/>
<keyword evidence="1" id="KW-1133">Transmembrane helix</keyword>
<protein>
    <submittedName>
        <fullName evidence="2">Uncharacterized protein</fullName>
    </submittedName>
</protein>
<gene>
    <name evidence="2" type="ORF">SK128_010208</name>
</gene>
<feature type="transmembrane region" description="Helical" evidence="1">
    <location>
        <begin position="160"/>
        <end position="183"/>
    </location>
</feature>
<dbReference type="AlphaFoldDB" id="A0AAN9A9T4"/>
<dbReference type="EMBL" id="JAXCGZ010006296">
    <property type="protein sequence ID" value="KAK7079883.1"/>
    <property type="molecule type" value="Genomic_DNA"/>
</dbReference>
<keyword evidence="1" id="KW-0812">Transmembrane</keyword>
<keyword evidence="3" id="KW-1185">Reference proteome</keyword>
<organism evidence="2 3">
    <name type="scientific">Halocaridina rubra</name>
    <name type="common">Hawaiian red shrimp</name>
    <dbReference type="NCBI Taxonomy" id="373956"/>
    <lineage>
        <taxon>Eukaryota</taxon>
        <taxon>Metazoa</taxon>
        <taxon>Ecdysozoa</taxon>
        <taxon>Arthropoda</taxon>
        <taxon>Crustacea</taxon>
        <taxon>Multicrustacea</taxon>
        <taxon>Malacostraca</taxon>
        <taxon>Eumalacostraca</taxon>
        <taxon>Eucarida</taxon>
        <taxon>Decapoda</taxon>
        <taxon>Pleocyemata</taxon>
        <taxon>Caridea</taxon>
        <taxon>Atyoidea</taxon>
        <taxon>Atyidae</taxon>
        <taxon>Halocaridina</taxon>
    </lineage>
</organism>
<name>A0AAN9A9T4_HALRR</name>
<evidence type="ECO:0000313" key="2">
    <source>
        <dbReference type="EMBL" id="KAK7079883.1"/>
    </source>
</evidence>
<comment type="caution">
    <text evidence="2">The sequence shown here is derived from an EMBL/GenBank/DDBJ whole genome shotgun (WGS) entry which is preliminary data.</text>
</comment>
<keyword evidence="1" id="KW-0472">Membrane</keyword>
<evidence type="ECO:0000256" key="1">
    <source>
        <dbReference type="SAM" id="Phobius"/>
    </source>
</evidence>
<dbReference type="Proteomes" id="UP001381693">
    <property type="component" value="Unassembled WGS sequence"/>
</dbReference>
<sequence>MHIFMRKAQKDWRWPYVIRHSGRCALLILEFQCDSGTEGRASVCKQVQCRCDKVFFECNISVASVSTGTGHVATERPPRGGVYPLEGPCRSSEVHECGPRPEGTHEGPSKLDVADVSSSISKCDESFEVCSTTRRSNRSNSGGSAPQGHDAGRTMVARMVWPAMVVLLLLAVAGPCLTFYLLIKVSADAIPPLRSIQLWGTYLQIS</sequence>
<reference evidence="2 3" key="1">
    <citation type="submission" date="2023-11" db="EMBL/GenBank/DDBJ databases">
        <title>Halocaridina rubra genome assembly.</title>
        <authorList>
            <person name="Smith C."/>
        </authorList>
    </citation>
    <scope>NUCLEOTIDE SEQUENCE [LARGE SCALE GENOMIC DNA]</scope>
    <source>
        <strain evidence="2">EP-1</strain>
        <tissue evidence="2">Whole</tissue>
    </source>
</reference>
<evidence type="ECO:0000313" key="3">
    <source>
        <dbReference type="Proteomes" id="UP001381693"/>
    </source>
</evidence>